<comment type="caution">
    <text evidence="2">The sequence shown here is derived from an EMBL/GenBank/DDBJ whole genome shotgun (WGS) entry which is preliminary data.</text>
</comment>
<gene>
    <name evidence="2" type="ORF">BJ212DRAFT_1485953</name>
</gene>
<dbReference type="EMBL" id="JABBWG010000047">
    <property type="protein sequence ID" value="KAG1806200.1"/>
    <property type="molecule type" value="Genomic_DNA"/>
</dbReference>
<proteinExistence type="predicted"/>
<evidence type="ECO:0000256" key="1">
    <source>
        <dbReference type="SAM" id="MobiDB-lite"/>
    </source>
</evidence>
<evidence type="ECO:0000313" key="3">
    <source>
        <dbReference type="Proteomes" id="UP000807769"/>
    </source>
</evidence>
<dbReference type="Proteomes" id="UP000807769">
    <property type="component" value="Unassembled WGS sequence"/>
</dbReference>
<dbReference type="RefSeq" id="XP_041187709.1">
    <property type="nucleotide sequence ID" value="XM_041341051.1"/>
</dbReference>
<organism evidence="2 3">
    <name type="scientific">Suillus subaureus</name>
    <dbReference type="NCBI Taxonomy" id="48587"/>
    <lineage>
        <taxon>Eukaryota</taxon>
        <taxon>Fungi</taxon>
        <taxon>Dikarya</taxon>
        <taxon>Basidiomycota</taxon>
        <taxon>Agaricomycotina</taxon>
        <taxon>Agaricomycetes</taxon>
        <taxon>Agaricomycetidae</taxon>
        <taxon>Boletales</taxon>
        <taxon>Suillineae</taxon>
        <taxon>Suillaceae</taxon>
        <taxon>Suillus</taxon>
    </lineage>
</organism>
<evidence type="ECO:0000313" key="2">
    <source>
        <dbReference type="EMBL" id="KAG1806200.1"/>
    </source>
</evidence>
<dbReference type="GeneID" id="64635067"/>
<name>A0A9P7J778_9AGAM</name>
<feature type="region of interest" description="Disordered" evidence="1">
    <location>
        <begin position="44"/>
        <end position="82"/>
    </location>
</feature>
<dbReference type="AlphaFoldDB" id="A0A9P7J778"/>
<sequence>MSINMMPDTSMPWLYLKSKMHKDKATDTADKQGIVTHAMEDMAIDDDDVPSDGSVDQSSHNDVKHKRTSSQPLPPKKDGGCGPLKHLKAVVKSISSSIPTIQSLIVLVQMTPEPEGLATTTHNIGDASGVDDDIDAVGDIDDEQLFSSLSADPLVIIHSCAVMESSITTENAHDWLENMLSLPG</sequence>
<keyword evidence="3" id="KW-1185">Reference proteome</keyword>
<reference evidence="2" key="1">
    <citation type="journal article" date="2020" name="New Phytol.">
        <title>Comparative genomics reveals dynamic genome evolution in host specialist ectomycorrhizal fungi.</title>
        <authorList>
            <person name="Lofgren L.A."/>
            <person name="Nguyen N.H."/>
            <person name="Vilgalys R."/>
            <person name="Ruytinx J."/>
            <person name="Liao H.L."/>
            <person name="Branco S."/>
            <person name="Kuo A."/>
            <person name="LaButti K."/>
            <person name="Lipzen A."/>
            <person name="Andreopoulos W."/>
            <person name="Pangilinan J."/>
            <person name="Riley R."/>
            <person name="Hundley H."/>
            <person name="Na H."/>
            <person name="Barry K."/>
            <person name="Grigoriev I.V."/>
            <person name="Stajich J.E."/>
            <person name="Kennedy P.G."/>
        </authorList>
    </citation>
    <scope>NUCLEOTIDE SEQUENCE</scope>
    <source>
        <strain evidence="2">MN1</strain>
    </source>
</reference>
<protein>
    <submittedName>
        <fullName evidence="2">Uncharacterized protein</fullName>
    </submittedName>
</protein>
<accession>A0A9P7J778</accession>